<dbReference type="PROSITE" id="PS01075">
    <property type="entry name" value="ACETATE_KINASE_1"/>
    <property type="match status" value="1"/>
</dbReference>
<comment type="pathway">
    <text evidence="6">Metabolic intermediate biosynthesis; acetyl-CoA biosynthesis; acetyl-CoA from acetate: step 1/2.</text>
</comment>
<comment type="subcellular location">
    <subcellularLocation>
        <location evidence="6">Cytoplasm</location>
    </subcellularLocation>
</comment>
<comment type="caution">
    <text evidence="6">Lacks conserved residue(s) required for the propagation of feature annotation.</text>
</comment>
<feature type="site" description="Transition state stabilizer" evidence="6">
    <location>
        <position position="243"/>
    </location>
</feature>
<dbReference type="EC" id="2.7.2.1" evidence="6"/>
<feature type="binding site" evidence="6">
    <location>
        <position position="7"/>
    </location>
    <ligand>
        <name>Mg(2+)</name>
        <dbReference type="ChEBI" id="CHEBI:18420"/>
    </ligand>
</feature>
<evidence type="ECO:0000313" key="8">
    <source>
        <dbReference type="EMBL" id="MDT7042875.1"/>
    </source>
</evidence>
<dbReference type="HAMAP" id="MF_00020">
    <property type="entry name" value="Acetate_kinase"/>
    <property type="match status" value="1"/>
</dbReference>
<dbReference type="PANTHER" id="PTHR21060:SF15">
    <property type="entry name" value="ACETATE KINASE-RELATED"/>
    <property type="match status" value="1"/>
</dbReference>
<comment type="catalytic activity">
    <reaction evidence="6">
        <text>acetate + ATP = acetyl phosphate + ADP</text>
        <dbReference type="Rhea" id="RHEA:11352"/>
        <dbReference type="ChEBI" id="CHEBI:22191"/>
        <dbReference type="ChEBI" id="CHEBI:30089"/>
        <dbReference type="ChEBI" id="CHEBI:30616"/>
        <dbReference type="ChEBI" id="CHEBI:456216"/>
        <dbReference type="EC" id="2.7.2.1"/>
    </reaction>
</comment>
<dbReference type="Gene3D" id="3.30.420.40">
    <property type="match status" value="2"/>
</dbReference>
<feature type="binding site" evidence="6">
    <location>
        <begin position="210"/>
        <end position="214"/>
    </location>
    <ligand>
        <name>ATP</name>
        <dbReference type="ChEBI" id="CHEBI:30616"/>
    </ligand>
</feature>
<evidence type="ECO:0000256" key="5">
    <source>
        <dbReference type="ARBA" id="ARBA00022840"/>
    </source>
</evidence>
<evidence type="ECO:0000256" key="6">
    <source>
        <dbReference type="HAMAP-Rule" id="MF_00020"/>
    </source>
</evidence>
<evidence type="ECO:0000256" key="2">
    <source>
        <dbReference type="ARBA" id="ARBA00022679"/>
    </source>
</evidence>
<keyword evidence="6" id="KW-0479">Metal-binding</keyword>
<dbReference type="Pfam" id="PF00871">
    <property type="entry name" value="Acetate_kinase"/>
    <property type="match status" value="1"/>
</dbReference>
<reference evidence="8 9" key="1">
    <citation type="journal article" date="2023" name="ISME J.">
        <title>Cultivation and genomic characterization of novel and ubiquitous marine nitrite-oxidizing bacteria from the Nitrospirales.</title>
        <authorList>
            <person name="Mueller A.J."/>
            <person name="Daebeler A."/>
            <person name="Herbold C.W."/>
            <person name="Kirkegaard R.H."/>
            <person name="Daims H."/>
        </authorList>
    </citation>
    <scope>NUCLEOTIDE SEQUENCE [LARGE SCALE GENOMIC DNA]</scope>
    <source>
        <strain evidence="8 9">EB</strain>
    </source>
</reference>
<dbReference type="InterPro" id="IPR043129">
    <property type="entry name" value="ATPase_NBD"/>
</dbReference>
<evidence type="ECO:0000256" key="1">
    <source>
        <dbReference type="ARBA" id="ARBA00008748"/>
    </source>
</evidence>
<dbReference type="NCBIfam" id="TIGR00016">
    <property type="entry name" value="ackA"/>
    <property type="match status" value="1"/>
</dbReference>
<dbReference type="PRINTS" id="PR00471">
    <property type="entry name" value="ACETATEKNASE"/>
</dbReference>
<dbReference type="RefSeq" id="WP_313834281.1">
    <property type="nucleotide sequence ID" value="NZ_JAQOUE010000001.1"/>
</dbReference>
<keyword evidence="4 6" id="KW-0418">Kinase</keyword>
<accession>A0ABU3K8Z4</accession>
<dbReference type="InterPro" id="IPR004372">
    <property type="entry name" value="Ac/propionate_kinase"/>
</dbReference>
<comment type="cofactor">
    <cofactor evidence="6">
        <name>Mg(2+)</name>
        <dbReference type="ChEBI" id="CHEBI:18420"/>
    </cofactor>
    <cofactor evidence="6">
        <name>Mn(2+)</name>
        <dbReference type="ChEBI" id="CHEBI:29035"/>
    </cofactor>
    <text evidence="6">Mg(2+). Can also accept Mn(2+).</text>
</comment>
<evidence type="ECO:0000256" key="4">
    <source>
        <dbReference type="ARBA" id="ARBA00022777"/>
    </source>
</evidence>
<sequence length="410" mass="44715">MKVLALNYGSSSIKFLMAESRPSHDMLYPLGRGSIDGIGTSQSTLRLYFSDRPPVQESLVATNHTQGTTFLFDHFNLYEEFSPSTIHAVGHRVVHGGDVFTQPTVVNAGVLSTLERLCDLAPLHNPLALKGIQETRTILGESVAMVCVFDTAFHHDMPKVASTYAIPHELATRHHIKRYGFHGIAHASLVQGYVTHRGESHQQDRVISLHLGNGCSITASKGGRSVDTSMGFTPLEGLVMGTRSGDLDPALVNYLAEKEHVTCAEVEKWLNHKSGLLGVSGQSSDMRMLLEAANHNHDEQATLAIDLFCYRARKYIGAYLATLGGAEAIIFGGGIGEASPDIRQRICENLEWCGLQLEPTRNEQAIHLSPGMATCITKDQAHLPAYVVAADEEMLIAQQTVECLTRSNTT</sequence>
<keyword evidence="5 6" id="KW-0067">ATP-binding</keyword>
<dbReference type="SUPFAM" id="SSF53067">
    <property type="entry name" value="Actin-like ATPase domain"/>
    <property type="match status" value="2"/>
</dbReference>
<feature type="binding site" evidence="6">
    <location>
        <begin position="285"/>
        <end position="287"/>
    </location>
    <ligand>
        <name>ATP</name>
        <dbReference type="ChEBI" id="CHEBI:30616"/>
    </ligand>
</feature>
<dbReference type="InterPro" id="IPR023865">
    <property type="entry name" value="Aliphatic_acid_kinase_CS"/>
</dbReference>
<evidence type="ECO:0000256" key="3">
    <source>
        <dbReference type="ARBA" id="ARBA00022741"/>
    </source>
</evidence>
<comment type="subunit">
    <text evidence="6">Homodimer.</text>
</comment>
<dbReference type="PIRSF" id="PIRSF000722">
    <property type="entry name" value="Acetate_prop_kin"/>
    <property type="match status" value="1"/>
</dbReference>
<keyword evidence="6" id="KW-0963">Cytoplasm</keyword>
<feature type="active site" description="Proton donor/acceptor" evidence="6">
    <location>
        <position position="150"/>
    </location>
</feature>
<feature type="binding site" evidence="6">
    <location>
        <position position="92"/>
    </location>
    <ligand>
        <name>substrate</name>
    </ligand>
</feature>
<proteinExistence type="inferred from homology"/>
<evidence type="ECO:0000313" key="9">
    <source>
        <dbReference type="Proteomes" id="UP001250932"/>
    </source>
</evidence>
<dbReference type="InterPro" id="IPR000890">
    <property type="entry name" value="Aliphatic_acid_kin_short-chain"/>
</dbReference>
<comment type="caution">
    <text evidence="8">The sequence shown here is derived from an EMBL/GenBank/DDBJ whole genome shotgun (WGS) entry which is preliminary data.</text>
</comment>
<feature type="binding site" evidence="6">
    <location>
        <position position="14"/>
    </location>
    <ligand>
        <name>ATP</name>
        <dbReference type="ChEBI" id="CHEBI:30616"/>
    </ligand>
</feature>
<feature type="binding site" evidence="6">
    <location>
        <position position="392"/>
    </location>
    <ligand>
        <name>Mg(2+)</name>
        <dbReference type="ChEBI" id="CHEBI:18420"/>
    </ligand>
</feature>
<keyword evidence="9" id="KW-1185">Reference proteome</keyword>
<keyword evidence="2 6" id="KW-0808">Transferase</keyword>
<dbReference type="Proteomes" id="UP001250932">
    <property type="component" value="Unassembled WGS sequence"/>
</dbReference>
<name>A0ABU3K8Z4_9BACT</name>
<gene>
    <name evidence="6" type="primary">ackA</name>
    <name evidence="8" type="ORF">PPG34_10965</name>
</gene>
<organism evidence="8 9">
    <name type="scientific">Candidatus Nitronereus thalassa</name>
    <dbReference type="NCBI Taxonomy" id="3020898"/>
    <lineage>
        <taxon>Bacteria</taxon>
        <taxon>Pseudomonadati</taxon>
        <taxon>Nitrospirota</taxon>
        <taxon>Nitrospiria</taxon>
        <taxon>Nitrospirales</taxon>
        <taxon>Nitrospiraceae</taxon>
        <taxon>Candidatus Nitronereus</taxon>
    </lineage>
</organism>
<protein>
    <recommendedName>
        <fullName evidence="6">Acetate kinase</fullName>
        <ecNumber evidence="6">2.7.2.1</ecNumber>
    </recommendedName>
    <alternativeName>
        <fullName evidence="6">Acetokinase</fullName>
    </alternativeName>
</protein>
<comment type="function">
    <text evidence="6">Catalyzes the formation of acetyl phosphate from acetate and ATP. Can also catalyze the reverse reaction.</text>
</comment>
<comment type="similarity">
    <text evidence="1 6 7">Belongs to the acetokinase family.</text>
</comment>
<dbReference type="PROSITE" id="PS01076">
    <property type="entry name" value="ACETATE_KINASE_2"/>
    <property type="match status" value="1"/>
</dbReference>
<dbReference type="EMBL" id="JAQOUE010000001">
    <property type="protein sequence ID" value="MDT7042875.1"/>
    <property type="molecule type" value="Genomic_DNA"/>
</dbReference>
<feature type="site" description="Transition state stabilizer" evidence="6">
    <location>
        <position position="182"/>
    </location>
</feature>
<keyword evidence="6" id="KW-0460">Magnesium</keyword>
<evidence type="ECO:0000256" key="7">
    <source>
        <dbReference type="RuleBase" id="RU003835"/>
    </source>
</evidence>
<keyword evidence="3 6" id="KW-0547">Nucleotide-binding</keyword>
<dbReference type="PANTHER" id="PTHR21060">
    <property type="entry name" value="ACETATE KINASE"/>
    <property type="match status" value="1"/>
</dbReference>
<dbReference type="GO" id="GO:0008776">
    <property type="term" value="F:acetate kinase activity"/>
    <property type="evidence" value="ECO:0007669"/>
    <property type="project" value="UniProtKB-EC"/>
</dbReference>